<reference evidence="1" key="1">
    <citation type="submission" date="2020-03" db="EMBL/GenBank/DDBJ databases">
        <title>The deep terrestrial virosphere.</title>
        <authorList>
            <person name="Holmfeldt K."/>
            <person name="Nilsson E."/>
            <person name="Simone D."/>
            <person name="Lopez-Fernandez M."/>
            <person name="Wu X."/>
            <person name="de Brujin I."/>
            <person name="Lundin D."/>
            <person name="Andersson A."/>
            <person name="Bertilsson S."/>
            <person name="Dopson M."/>
        </authorList>
    </citation>
    <scope>NUCLEOTIDE SEQUENCE</scope>
    <source>
        <strain evidence="1">MM415B00927</strain>
    </source>
</reference>
<sequence length="178" mass="21125">MNNEELKKIEADIYNSLLSIQEEEQVKLLDKAFISDCLALKLHDKGYRQVKEVEAEVLSDEEIWDALYQLEWRDIEHQRREYPRNKIMVRMLAINDRDFGYIIEELEQKQEYFTMYKSWNFDGLASSFGTVSKTLEEARGKLIEEAKASRKLPERADEISQAQLNAITKGRKIYRRVR</sequence>
<accession>A0A6M3IW59</accession>
<dbReference type="AlphaFoldDB" id="A0A6M3IW59"/>
<proteinExistence type="predicted"/>
<gene>
    <name evidence="1" type="ORF">MM415B00927_0005</name>
</gene>
<name>A0A6M3IW59_9ZZZZ</name>
<evidence type="ECO:0000313" key="1">
    <source>
        <dbReference type="EMBL" id="QJA61518.1"/>
    </source>
</evidence>
<dbReference type="EMBL" id="MT141444">
    <property type="protein sequence ID" value="QJA61518.1"/>
    <property type="molecule type" value="Genomic_DNA"/>
</dbReference>
<protein>
    <submittedName>
        <fullName evidence="1">Uncharacterized protein</fullName>
    </submittedName>
</protein>
<organism evidence="1">
    <name type="scientific">viral metagenome</name>
    <dbReference type="NCBI Taxonomy" id="1070528"/>
    <lineage>
        <taxon>unclassified sequences</taxon>
        <taxon>metagenomes</taxon>
        <taxon>organismal metagenomes</taxon>
    </lineage>
</organism>